<reference evidence="2" key="1">
    <citation type="submission" date="2022-07" db="EMBL/GenBank/DDBJ databases">
        <title>Phylogenomic reconstructions and comparative analyses of Kickxellomycotina fungi.</title>
        <authorList>
            <person name="Reynolds N.K."/>
            <person name="Stajich J.E."/>
            <person name="Barry K."/>
            <person name="Grigoriev I.V."/>
            <person name="Crous P."/>
            <person name="Smith M.E."/>
        </authorList>
    </citation>
    <scope>NUCLEOTIDE SEQUENCE</scope>
    <source>
        <strain evidence="2">NBRC 100468</strain>
    </source>
</reference>
<proteinExistence type="predicted"/>
<feature type="chain" id="PRO_5040843252" evidence="1">
    <location>
        <begin position="25"/>
        <end position="266"/>
    </location>
</feature>
<evidence type="ECO:0000256" key="1">
    <source>
        <dbReference type="SAM" id="SignalP"/>
    </source>
</evidence>
<comment type="caution">
    <text evidence="2">The sequence shown here is derived from an EMBL/GenBank/DDBJ whole genome shotgun (WGS) entry which is preliminary data.</text>
</comment>
<keyword evidence="1" id="KW-0732">Signal</keyword>
<dbReference type="PROSITE" id="PS51257">
    <property type="entry name" value="PROKAR_LIPOPROTEIN"/>
    <property type="match status" value="1"/>
</dbReference>
<gene>
    <name evidence="2" type="ORF">H4219_000338</name>
</gene>
<dbReference type="AlphaFoldDB" id="A0A9W8A9J3"/>
<sequence length="266" mass="28883">MKLSNIITSLSTFVLSACITPATSSPTSHLEKRTDSLVPRNLIPVPFVGHKPDLLSSLLDSDHGLLGNNGLVCNILSNLGLCDYLKDVYIPIMSQPGGPYITGKPQAIPFSQFTPNAPGIVPFPDYDRNLLDSLLDQHDGLLGNHGLVCNILSHLGLCDYINGRFLPLYQPGNPGGSYIPGPWTAFPNVPSIGYPPQLLPFQDYKPNLLEVLLGPHHGLLGNHGLVCNILSNLGLCDYDNTYFIPLYPDSHNPQSYVCGAPQPLHR</sequence>
<evidence type="ECO:0000313" key="3">
    <source>
        <dbReference type="Proteomes" id="UP001150538"/>
    </source>
</evidence>
<organism evidence="2 3">
    <name type="scientific">Mycoemilia scoparia</name>
    <dbReference type="NCBI Taxonomy" id="417184"/>
    <lineage>
        <taxon>Eukaryota</taxon>
        <taxon>Fungi</taxon>
        <taxon>Fungi incertae sedis</taxon>
        <taxon>Zoopagomycota</taxon>
        <taxon>Kickxellomycotina</taxon>
        <taxon>Kickxellomycetes</taxon>
        <taxon>Kickxellales</taxon>
        <taxon>Kickxellaceae</taxon>
        <taxon>Mycoemilia</taxon>
    </lineage>
</organism>
<keyword evidence="3" id="KW-1185">Reference proteome</keyword>
<accession>A0A9W8A9J3</accession>
<protein>
    <submittedName>
        <fullName evidence="2">Uncharacterized protein</fullName>
    </submittedName>
</protein>
<dbReference type="Proteomes" id="UP001150538">
    <property type="component" value="Unassembled WGS sequence"/>
</dbReference>
<dbReference type="EMBL" id="JANBPU010000002">
    <property type="protein sequence ID" value="KAJ1921991.1"/>
    <property type="molecule type" value="Genomic_DNA"/>
</dbReference>
<feature type="signal peptide" evidence="1">
    <location>
        <begin position="1"/>
        <end position="24"/>
    </location>
</feature>
<name>A0A9W8A9J3_9FUNG</name>
<evidence type="ECO:0000313" key="2">
    <source>
        <dbReference type="EMBL" id="KAJ1921991.1"/>
    </source>
</evidence>